<keyword evidence="2" id="KW-0813">Transport</keyword>
<protein>
    <submittedName>
        <fullName evidence="5">Glutamate ABC transporter substrate-binding protein</fullName>
    </submittedName>
</protein>
<dbReference type="Pfam" id="PF00497">
    <property type="entry name" value="SBP_bac_3"/>
    <property type="match status" value="1"/>
</dbReference>
<dbReference type="SUPFAM" id="SSF53850">
    <property type="entry name" value="Periplasmic binding protein-like II"/>
    <property type="match status" value="1"/>
</dbReference>
<dbReference type="GO" id="GO:0030288">
    <property type="term" value="C:outer membrane-bounded periplasmic space"/>
    <property type="evidence" value="ECO:0007669"/>
    <property type="project" value="TreeGrafter"/>
</dbReference>
<proteinExistence type="inferred from homology"/>
<dbReference type="CDD" id="cd13690">
    <property type="entry name" value="PBP2_GluB"/>
    <property type="match status" value="1"/>
</dbReference>
<keyword evidence="3" id="KW-0732">Signal</keyword>
<comment type="caution">
    <text evidence="5">The sequence shown here is derived from an EMBL/GenBank/DDBJ whole genome shotgun (WGS) entry which is preliminary data.</text>
</comment>
<dbReference type="PANTHER" id="PTHR30085">
    <property type="entry name" value="AMINO ACID ABC TRANSPORTER PERMEASE"/>
    <property type="match status" value="1"/>
</dbReference>
<evidence type="ECO:0000313" key="6">
    <source>
        <dbReference type="Proteomes" id="UP000282674"/>
    </source>
</evidence>
<evidence type="ECO:0000256" key="3">
    <source>
        <dbReference type="ARBA" id="ARBA00022729"/>
    </source>
</evidence>
<reference evidence="5 6" key="1">
    <citation type="submission" date="2018-10" db="EMBL/GenBank/DDBJ databases">
        <title>Isolation from soil.</title>
        <authorList>
            <person name="Hu J."/>
        </authorList>
    </citation>
    <scope>NUCLEOTIDE SEQUENCE [LARGE SCALE GENOMIC DNA]</scope>
    <source>
        <strain evidence="5 6">NEAU-Ht49</strain>
    </source>
</reference>
<organism evidence="5 6">
    <name type="scientific">Actinomadura harenae</name>
    <dbReference type="NCBI Taxonomy" id="2483351"/>
    <lineage>
        <taxon>Bacteria</taxon>
        <taxon>Bacillati</taxon>
        <taxon>Actinomycetota</taxon>
        <taxon>Actinomycetes</taxon>
        <taxon>Streptosporangiales</taxon>
        <taxon>Thermomonosporaceae</taxon>
        <taxon>Actinomadura</taxon>
    </lineage>
</organism>
<feature type="domain" description="Solute-binding protein family 3/N-terminal" evidence="4">
    <location>
        <begin position="26"/>
        <end position="247"/>
    </location>
</feature>
<dbReference type="InterPro" id="IPR051455">
    <property type="entry name" value="Bact_solute-bind_prot3"/>
</dbReference>
<dbReference type="Gene3D" id="3.40.190.10">
    <property type="entry name" value="Periplasmic binding protein-like II"/>
    <property type="match status" value="2"/>
</dbReference>
<accession>A0A3M2LWU5</accession>
<dbReference type="GO" id="GO:0005576">
    <property type="term" value="C:extracellular region"/>
    <property type="evidence" value="ECO:0007669"/>
    <property type="project" value="TreeGrafter"/>
</dbReference>
<dbReference type="GO" id="GO:0006865">
    <property type="term" value="P:amino acid transport"/>
    <property type="evidence" value="ECO:0007669"/>
    <property type="project" value="TreeGrafter"/>
</dbReference>
<dbReference type="AlphaFoldDB" id="A0A3M2LWU5"/>
<dbReference type="PANTHER" id="PTHR30085:SF6">
    <property type="entry name" value="ABC TRANSPORTER GLUTAMINE-BINDING PROTEIN GLNH"/>
    <property type="match status" value="1"/>
</dbReference>
<dbReference type="OrthoDB" id="9807888at2"/>
<evidence type="ECO:0000259" key="4">
    <source>
        <dbReference type="SMART" id="SM00062"/>
    </source>
</evidence>
<evidence type="ECO:0000313" key="5">
    <source>
        <dbReference type="EMBL" id="RMI42024.1"/>
    </source>
</evidence>
<dbReference type="EMBL" id="RFFG01000037">
    <property type="protein sequence ID" value="RMI42024.1"/>
    <property type="molecule type" value="Genomic_DNA"/>
</dbReference>
<sequence length="263" mass="28149">MACAPAALAGCSLGSSDQHSILHRHSLVIGVKGDQPGLGLLVNGHYQGFDVDVATYVATRLGVPASRITFRTTPSSVREKAIEDGTVDMVVATYSITPARKTQVTFAGPYYVAHQDTLVRTSDRSITSVHDLARKKICAVKGSNSWRRITDERSIPAVPVDVATYSDCMPLLMNGRIDAFSTDDLILAGFAAGHPDVHLIGAPFTDEKYGIGMRKGDLAGCEAVNRILTGMYQDGSAGRFLDHWFADTGAKLTTSVPQFEGCS</sequence>
<evidence type="ECO:0000256" key="2">
    <source>
        <dbReference type="ARBA" id="ARBA00022448"/>
    </source>
</evidence>
<gene>
    <name evidence="5" type="ORF">EBO15_21320</name>
</gene>
<evidence type="ECO:0000256" key="1">
    <source>
        <dbReference type="ARBA" id="ARBA00010333"/>
    </source>
</evidence>
<name>A0A3M2LWU5_9ACTN</name>
<comment type="similarity">
    <text evidence="1">Belongs to the bacterial solute-binding protein 3 family.</text>
</comment>
<dbReference type="SMART" id="SM00062">
    <property type="entry name" value="PBPb"/>
    <property type="match status" value="1"/>
</dbReference>
<dbReference type="Proteomes" id="UP000282674">
    <property type="component" value="Unassembled WGS sequence"/>
</dbReference>
<keyword evidence="6" id="KW-1185">Reference proteome</keyword>
<dbReference type="InterPro" id="IPR001638">
    <property type="entry name" value="Solute-binding_3/MltF_N"/>
</dbReference>